<reference evidence="2 3" key="1">
    <citation type="submission" date="2019-12" db="EMBL/GenBank/DDBJ databases">
        <authorList>
            <person name="Floudas D."/>
            <person name="Bentzer J."/>
            <person name="Ahren D."/>
            <person name="Johansson T."/>
            <person name="Persson P."/>
            <person name="Tunlid A."/>
        </authorList>
    </citation>
    <scope>NUCLEOTIDE SEQUENCE [LARGE SCALE GENOMIC DNA]</scope>
    <source>
        <strain evidence="2 3">CBS 102.39</strain>
    </source>
</reference>
<name>A0A8H4QFK2_9AGAR</name>
<sequence length="122" mass="14246">MSTLPKVSSRFSNNTVRNVFRSLMSSTLLPPRHMLIPITLEPVLHLQRLLDRLTRVAHQPYNHDRPYYRFRLHCYPTIRLIEGQRQAPQSDPKAPPLTQSPSHRRMELTKLTQSEFNAPLPP</sequence>
<proteinExistence type="predicted"/>
<evidence type="ECO:0000256" key="1">
    <source>
        <dbReference type="SAM" id="MobiDB-lite"/>
    </source>
</evidence>
<accession>A0A8H4QFK2</accession>
<feature type="region of interest" description="Disordered" evidence="1">
    <location>
        <begin position="82"/>
        <end position="122"/>
    </location>
</feature>
<keyword evidence="3" id="KW-1185">Reference proteome</keyword>
<dbReference type="AlphaFoldDB" id="A0A8H4QFK2"/>
<organism evidence="2 3">
    <name type="scientific">Agrocybe pediades</name>
    <dbReference type="NCBI Taxonomy" id="84607"/>
    <lineage>
        <taxon>Eukaryota</taxon>
        <taxon>Fungi</taxon>
        <taxon>Dikarya</taxon>
        <taxon>Basidiomycota</taxon>
        <taxon>Agaricomycotina</taxon>
        <taxon>Agaricomycetes</taxon>
        <taxon>Agaricomycetidae</taxon>
        <taxon>Agaricales</taxon>
        <taxon>Agaricineae</taxon>
        <taxon>Strophariaceae</taxon>
        <taxon>Agrocybe</taxon>
    </lineage>
</organism>
<gene>
    <name evidence="2" type="ORF">D9613_011918</name>
</gene>
<protein>
    <submittedName>
        <fullName evidence="2">Uncharacterized protein</fullName>
    </submittedName>
</protein>
<dbReference type="EMBL" id="JAACJL010000060">
    <property type="protein sequence ID" value="KAF4609766.1"/>
    <property type="molecule type" value="Genomic_DNA"/>
</dbReference>
<evidence type="ECO:0000313" key="3">
    <source>
        <dbReference type="Proteomes" id="UP000521872"/>
    </source>
</evidence>
<comment type="caution">
    <text evidence="2">The sequence shown here is derived from an EMBL/GenBank/DDBJ whole genome shotgun (WGS) entry which is preliminary data.</text>
</comment>
<dbReference type="Proteomes" id="UP000521872">
    <property type="component" value="Unassembled WGS sequence"/>
</dbReference>
<evidence type="ECO:0000313" key="2">
    <source>
        <dbReference type="EMBL" id="KAF4609766.1"/>
    </source>
</evidence>